<feature type="transmembrane region" description="Helical" evidence="5">
    <location>
        <begin position="111"/>
        <end position="131"/>
    </location>
</feature>
<dbReference type="SUPFAM" id="SSF103481">
    <property type="entry name" value="Multidrug resistance efflux transporter EmrE"/>
    <property type="match status" value="1"/>
</dbReference>
<feature type="transmembrane region" description="Helical" evidence="5">
    <location>
        <begin position="328"/>
        <end position="346"/>
    </location>
</feature>
<accession>A0A0V1D1T4</accession>
<comment type="caution">
    <text evidence="7">The sequence shown here is derived from an EMBL/GenBank/DDBJ whole genome shotgun (WGS) entry which is preliminary data.</text>
</comment>
<gene>
    <name evidence="7" type="primary">Slc35e1</name>
    <name evidence="7" type="ORF">T03_17848</name>
</gene>
<dbReference type="STRING" id="45882.A0A0V1D1T4"/>
<evidence type="ECO:0000256" key="1">
    <source>
        <dbReference type="ARBA" id="ARBA00004141"/>
    </source>
</evidence>
<feature type="non-terminal residue" evidence="7">
    <location>
        <position position="1"/>
    </location>
</feature>
<dbReference type="EMBL" id="JYDI01000055">
    <property type="protein sequence ID" value="KRY55424.1"/>
    <property type="molecule type" value="Genomic_DNA"/>
</dbReference>
<reference evidence="7 8" key="1">
    <citation type="submission" date="2015-01" db="EMBL/GenBank/DDBJ databases">
        <title>Evolution of Trichinella species and genotypes.</title>
        <authorList>
            <person name="Korhonen P.K."/>
            <person name="Edoardo P."/>
            <person name="Giuseppe L.R."/>
            <person name="Gasser R.B."/>
        </authorList>
    </citation>
    <scope>NUCLEOTIDE SEQUENCE [LARGE SCALE GENOMIC DNA]</scope>
    <source>
        <strain evidence="7">ISS120</strain>
    </source>
</reference>
<evidence type="ECO:0000256" key="3">
    <source>
        <dbReference type="ARBA" id="ARBA00022989"/>
    </source>
</evidence>
<keyword evidence="2 5" id="KW-0812">Transmembrane</keyword>
<proteinExistence type="predicted"/>
<dbReference type="AlphaFoldDB" id="A0A0V1D1T4"/>
<organism evidence="7 8">
    <name type="scientific">Trichinella britovi</name>
    <name type="common">Parasitic roundworm</name>
    <dbReference type="NCBI Taxonomy" id="45882"/>
    <lineage>
        <taxon>Eukaryota</taxon>
        <taxon>Metazoa</taxon>
        <taxon>Ecdysozoa</taxon>
        <taxon>Nematoda</taxon>
        <taxon>Enoplea</taxon>
        <taxon>Dorylaimia</taxon>
        <taxon>Trichinellida</taxon>
        <taxon>Trichinellidae</taxon>
        <taxon>Trichinella</taxon>
    </lineage>
</organism>
<evidence type="ECO:0000256" key="4">
    <source>
        <dbReference type="ARBA" id="ARBA00023136"/>
    </source>
</evidence>
<comment type="subcellular location">
    <subcellularLocation>
        <location evidence="1">Membrane</location>
        <topology evidence="1">Multi-pass membrane protein</topology>
    </subcellularLocation>
</comment>
<dbReference type="InterPro" id="IPR050186">
    <property type="entry name" value="TPT_transporter"/>
</dbReference>
<dbReference type="OrthoDB" id="6418713at2759"/>
<keyword evidence="3 5" id="KW-1133">Transmembrane helix</keyword>
<feature type="transmembrane region" description="Helical" evidence="5">
    <location>
        <begin position="42"/>
        <end position="61"/>
    </location>
</feature>
<protein>
    <submittedName>
        <fullName evidence="7">Solute carrier family 35 member E1</fullName>
    </submittedName>
</protein>
<keyword evidence="8" id="KW-1185">Reference proteome</keyword>
<feature type="transmembrane region" description="Helical" evidence="5">
    <location>
        <begin position="162"/>
        <end position="182"/>
    </location>
</feature>
<dbReference type="PANTHER" id="PTHR11132">
    <property type="entry name" value="SOLUTE CARRIER FAMILY 35"/>
    <property type="match status" value="1"/>
</dbReference>
<feature type="transmembrane region" description="Helical" evidence="5">
    <location>
        <begin position="216"/>
        <end position="235"/>
    </location>
</feature>
<evidence type="ECO:0000313" key="8">
    <source>
        <dbReference type="Proteomes" id="UP000054653"/>
    </source>
</evidence>
<dbReference type="Pfam" id="PF03151">
    <property type="entry name" value="TPT"/>
    <property type="match status" value="1"/>
</dbReference>
<dbReference type="GO" id="GO:0016020">
    <property type="term" value="C:membrane"/>
    <property type="evidence" value="ECO:0007669"/>
    <property type="project" value="UniProtKB-SubCell"/>
</dbReference>
<dbReference type="OMA" id="FWYTVSS"/>
<keyword evidence="4 5" id="KW-0472">Membrane</keyword>
<name>A0A0V1D1T4_TRIBR</name>
<feature type="transmembrane region" description="Helical" evidence="5">
    <location>
        <begin position="12"/>
        <end position="30"/>
    </location>
</feature>
<dbReference type="InterPro" id="IPR004853">
    <property type="entry name" value="Sugar_P_trans_dom"/>
</dbReference>
<dbReference type="Proteomes" id="UP000054653">
    <property type="component" value="Unassembled WGS sequence"/>
</dbReference>
<evidence type="ECO:0000313" key="7">
    <source>
        <dbReference type="EMBL" id="KRY55424.1"/>
    </source>
</evidence>
<feature type="domain" description="Sugar phosphate transporter" evidence="6">
    <location>
        <begin position="17"/>
        <end position="343"/>
    </location>
</feature>
<dbReference type="InterPro" id="IPR037185">
    <property type="entry name" value="EmrE-like"/>
</dbReference>
<evidence type="ECO:0000259" key="6">
    <source>
        <dbReference type="Pfam" id="PF03151"/>
    </source>
</evidence>
<evidence type="ECO:0000256" key="5">
    <source>
        <dbReference type="SAM" id="Phobius"/>
    </source>
</evidence>
<feature type="transmembrane region" description="Helical" evidence="5">
    <location>
        <begin position="138"/>
        <end position="156"/>
    </location>
</feature>
<evidence type="ECO:0000256" key="2">
    <source>
        <dbReference type="ARBA" id="ARBA00022692"/>
    </source>
</evidence>
<feature type="transmembrane region" description="Helical" evidence="5">
    <location>
        <begin position="82"/>
        <end position="105"/>
    </location>
</feature>
<sequence>LFSTGVQMLRCRVNFGVIFLCLLWYAISTTSNILNKVILQNFPFPLTLTTASIITTSIYSIPVSRRTASAEQFSRSLNHKQFFLMVVPLAFGKLIAVSSSFVSLYKVPVSYAHTVKATMPIFSVVCARFIMGEKQTKLIYMSLIPILLGVMIATVSEMSFSAVGLCSALCSTFTYALMNAYVKKVWYLGCIIFSSSTNKKYKFQVIKDTGLHHVRLLGLIAQTSCILLLPVWLIIDVSRYGIVSLQKYRNLPVQKGQISHLQVEVGFSKLTVCCLVSASGFLNFAQNVCTFSLINQLSVLSYAIANVTKRIIVISSSLITLKNPVTPVNVGGMLLAVVGVFGYTQANQLMKSKLSKLPYNIYNVNANKSLAAIDIWPSDTNLLLENGNNNDLERGFNYANILRNGDISSKGNVHLNLGIPASY</sequence>